<comment type="caution">
    <text evidence="12">The sequence shown here is derived from an EMBL/GenBank/DDBJ whole genome shotgun (WGS) entry which is preliminary data.</text>
</comment>
<comment type="similarity">
    <text evidence="10">Belongs to the glycosyl hydrolase 18 family.</text>
</comment>
<dbReference type="AlphaFoldDB" id="A0AAN7C800"/>
<dbReference type="GO" id="GO:0005576">
    <property type="term" value="C:extracellular region"/>
    <property type="evidence" value="ECO:0007669"/>
    <property type="project" value="UniProtKB-SubCell"/>
</dbReference>
<evidence type="ECO:0000256" key="3">
    <source>
        <dbReference type="ARBA" id="ARBA00022525"/>
    </source>
</evidence>
<comment type="catalytic activity">
    <reaction evidence="1">
        <text>Random endo-hydrolysis of N-acetyl-beta-D-glucosaminide (1-&gt;4)-beta-linkages in chitin and chitodextrins.</text>
        <dbReference type="EC" id="3.2.1.14"/>
    </reaction>
</comment>
<proteinExistence type="inferred from homology"/>
<evidence type="ECO:0000256" key="7">
    <source>
        <dbReference type="ARBA" id="ARBA00023295"/>
    </source>
</evidence>
<dbReference type="SUPFAM" id="SSF51445">
    <property type="entry name" value="(Trans)glycosidases"/>
    <property type="match status" value="1"/>
</dbReference>
<dbReference type="InterPro" id="IPR017853">
    <property type="entry name" value="GH"/>
</dbReference>
<reference evidence="12" key="1">
    <citation type="journal article" date="2023" name="Mol. Phylogenet. Evol.">
        <title>Genome-scale phylogeny and comparative genomics of the fungal order Sordariales.</title>
        <authorList>
            <person name="Hensen N."/>
            <person name="Bonometti L."/>
            <person name="Westerberg I."/>
            <person name="Brannstrom I.O."/>
            <person name="Guillou S."/>
            <person name="Cros-Aarteil S."/>
            <person name="Calhoun S."/>
            <person name="Haridas S."/>
            <person name="Kuo A."/>
            <person name="Mondo S."/>
            <person name="Pangilinan J."/>
            <person name="Riley R."/>
            <person name="LaButti K."/>
            <person name="Andreopoulos B."/>
            <person name="Lipzen A."/>
            <person name="Chen C."/>
            <person name="Yan M."/>
            <person name="Daum C."/>
            <person name="Ng V."/>
            <person name="Clum A."/>
            <person name="Steindorff A."/>
            <person name="Ohm R.A."/>
            <person name="Martin F."/>
            <person name="Silar P."/>
            <person name="Natvig D.O."/>
            <person name="Lalanne C."/>
            <person name="Gautier V."/>
            <person name="Ament-Velasquez S.L."/>
            <person name="Kruys A."/>
            <person name="Hutchinson M.I."/>
            <person name="Powell A.J."/>
            <person name="Barry K."/>
            <person name="Miller A.N."/>
            <person name="Grigoriev I.V."/>
            <person name="Debuchy R."/>
            <person name="Gladieux P."/>
            <person name="Hiltunen Thoren M."/>
            <person name="Johannesson H."/>
        </authorList>
    </citation>
    <scope>NUCLEOTIDE SEQUENCE</scope>
    <source>
        <strain evidence="12">CBS 532.94</strain>
    </source>
</reference>
<keyword evidence="8" id="KW-0624">Polysaccharide degradation</keyword>
<dbReference type="Gene3D" id="3.20.20.80">
    <property type="entry name" value="Glycosidases"/>
    <property type="match status" value="1"/>
</dbReference>
<dbReference type="InterPro" id="IPR001223">
    <property type="entry name" value="Glyco_hydro18_cat"/>
</dbReference>
<sequence>MTNGGIRRSELPRLIIYHQTTHDSVGRPISILPLINKQHIALTHLIVAAFHINANRTVHLNDFPHHHALFHTLWNETCILQSTGIKVLGIVGGAAAGSFTRYTLDGNTTTFESSYAALRDAITAHSLDGIDLDVEEPMTQRGITRLIRRLRSDFGRDFIITLAPVAAALAGWDNLSGFNYGALEREVGREIAFYNTQFYSSFGSMRSTADFDEIVDAGPVHGTGFVPHERLGQVIAALMRKYGVIGGIMGWEYFNGVPGGERQPWKWAEAITAMLRPKAVPVLSITREMAERLREAWILSAAAGKGAQPKVGVHGAVRSGTAAPWARSLPNIDYLSMVTA</sequence>
<reference evidence="12" key="2">
    <citation type="submission" date="2023-05" db="EMBL/GenBank/DDBJ databases">
        <authorList>
            <consortium name="Lawrence Berkeley National Laboratory"/>
            <person name="Steindorff A."/>
            <person name="Hensen N."/>
            <person name="Bonometti L."/>
            <person name="Westerberg I."/>
            <person name="Brannstrom I.O."/>
            <person name="Guillou S."/>
            <person name="Cros-Aarteil S."/>
            <person name="Calhoun S."/>
            <person name="Haridas S."/>
            <person name="Kuo A."/>
            <person name="Mondo S."/>
            <person name="Pangilinan J."/>
            <person name="Riley R."/>
            <person name="Labutti K."/>
            <person name="Andreopoulos B."/>
            <person name="Lipzen A."/>
            <person name="Chen C."/>
            <person name="Yanf M."/>
            <person name="Daum C."/>
            <person name="Ng V."/>
            <person name="Clum A."/>
            <person name="Ohm R."/>
            <person name="Martin F."/>
            <person name="Silar P."/>
            <person name="Natvig D."/>
            <person name="Lalanne C."/>
            <person name="Gautier V."/>
            <person name="Ament-Velasquez S.L."/>
            <person name="Kruys A."/>
            <person name="Hutchinson M.I."/>
            <person name="Powell A.J."/>
            <person name="Barry K."/>
            <person name="Miller A.N."/>
            <person name="Grigoriev I.V."/>
            <person name="Debuchy R."/>
            <person name="Gladieux P."/>
            <person name="Thoren M.H."/>
            <person name="Johannesson H."/>
        </authorList>
    </citation>
    <scope>NUCLEOTIDE SEQUENCE</scope>
    <source>
        <strain evidence="12">CBS 532.94</strain>
    </source>
</reference>
<keyword evidence="7 9" id="KW-0326">Glycosidase</keyword>
<name>A0AAN7C800_9PEZI</name>
<keyword evidence="5" id="KW-0146">Chitin degradation</keyword>
<keyword evidence="13" id="KW-1185">Reference proteome</keyword>
<dbReference type="PROSITE" id="PS01095">
    <property type="entry name" value="GH18_1"/>
    <property type="match status" value="1"/>
</dbReference>
<evidence type="ECO:0000256" key="10">
    <source>
        <dbReference type="RuleBase" id="RU004453"/>
    </source>
</evidence>
<dbReference type="GO" id="GO:0000272">
    <property type="term" value="P:polysaccharide catabolic process"/>
    <property type="evidence" value="ECO:0007669"/>
    <property type="project" value="UniProtKB-KW"/>
</dbReference>
<evidence type="ECO:0000256" key="2">
    <source>
        <dbReference type="ARBA" id="ARBA00004613"/>
    </source>
</evidence>
<dbReference type="PROSITE" id="PS51910">
    <property type="entry name" value="GH18_2"/>
    <property type="match status" value="1"/>
</dbReference>
<gene>
    <name evidence="12" type="ORF">C8A03DRAFT_44987</name>
</gene>
<organism evidence="12 13">
    <name type="scientific">Achaetomium macrosporum</name>
    <dbReference type="NCBI Taxonomy" id="79813"/>
    <lineage>
        <taxon>Eukaryota</taxon>
        <taxon>Fungi</taxon>
        <taxon>Dikarya</taxon>
        <taxon>Ascomycota</taxon>
        <taxon>Pezizomycotina</taxon>
        <taxon>Sordariomycetes</taxon>
        <taxon>Sordariomycetidae</taxon>
        <taxon>Sordariales</taxon>
        <taxon>Chaetomiaceae</taxon>
        <taxon>Achaetomium</taxon>
    </lineage>
</organism>
<comment type="subcellular location">
    <subcellularLocation>
        <location evidence="2">Secreted</location>
    </subcellularLocation>
</comment>
<dbReference type="Proteomes" id="UP001303760">
    <property type="component" value="Unassembled WGS sequence"/>
</dbReference>
<feature type="domain" description="GH18" evidence="11">
    <location>
        <begin position="12"/>
        <end position="278"/>
    </location>
</feature>
<dbReference type="InterPro" id="IPR001579">
    <property type="entry name" value="Glyco_hydro_18_chit_AS"/>
</dbReference>
<evidence type="ECO:0000313" key="13">
    <source>
        <dbReference type="Proteomes" id="UP001303760"/>
    </source>
</evidence>
<evidence type="ECO:0000313" key="12">
    <source>
        <dbReference type="EMBL" id="KAK4237129.1"/>
    </source>
</evidence>
<keyword evidence="4 9" id="KW-0378">Hydrolase</keyword>
<evidence type="ECO:0000256" key="8">
    <source>
        <dbReference type="ARBA" id="ARBA00023326"/>
    </source>
</evidence>
<keyword evidence="6" id="KW-0119">Carbohydrate metabolism</keyword>
<dbReference type="EMBL" id="MU860154">
    <property type="protein sequence ID" value="KAK4237129.1"/>
    <property type="molecule type" value="Genomic_DNA"/>
</dbReference>
<evidence type="ECO:0000256" key="4">
    <source>
        <dbReference type="ARBA" id="ARBA00022801"/>
    </source>
</evidence>
<evidence type="ECO:0000259" key="11">
    <source>
        <dbReference type="PROSITE" id="PS51910"/>
    </source>
</evidence>
<evidence type="ECO:0000256" key="9">
    <source>
        <dbReference type="RuleBase" id="RU000489"/>
    </source>
</evidence>
<evidence type="ECO:0000256" key="1">
    <source>
        <dbReference type="ARBA" id="ARBA00000822"/>
    </source>
</evidence>
<dbReference type="GO" id="GO:0006032">
    <property type="term" value="P:chitin catabolic process"/>
    <property type="evidence" value="ECO:0007669"/>
    <property type="project" value="UniProtKB-KW"/>
</dbReference>
<dbReference type="Pfam" id="PF00704">
    <property type="entry name" value="Glyco_hydro_18"/>
    <property type="match status" value="1"/>
</dbReference>
<evidence type="ECO:0000256" key="5">
    <source>
        <dbReference type="ARBA" id="ARBA00023024"/>
    </source>
</evidence>
<dbReference type="GO" id="GO:0008843">
    <property type="term" value="F:endochitinase activity"/>
    <property type="evidence" value="ECO:0007669"/>
    <property type="project" value="UniProtKB-EC"/>
</dbReference>
<protein>
    <recommendedName>
        <fullName evidence="11">GH18 domain-containing protein</fullName>
    </recommendedName>
</protein>
<evidence type="ECO:0000256" key="6">
    <source>
        <dbReference type="ARBA" id="ARBA00023277"/>
    </source>
</evidence>
<accession>A0AAN7C800</accession>
<keyword evidence="3" id="KW-0964">Secreted</keyword>